<accession>A0A388TFZ0</accession>
<name>A0A388TFZ0_9BACT</name>
<dbReference type="GO" id="GO:0015074">
    <property type="term" value="P:DNA integration"/>
    <property type="evidence" value="ECO:0007669"/>
    <property type="project" value="InterPro"/>
</dbReference>
<evidence type="ECO:0000313" key="5">
    <source>
        <dbReference type="EMBL" id="GBR75791.1"/>
    </source>
</evidence>
<gene>
    <name evidence="5" type="ORF">NO2_0427</name>
</gene>
<feature type="domain" description="Tyr recombinase" evidence="4">
    <location>
        <begin position="1"/>
        <end position="147"/>
    </location>
</feature>
<dbReference type="InterPro" id="IPR011010">
    <property type="entry name" value="DNA_brk_join_enz"/>
</dbReference>
<keyword evidence="2" id="KW-0238">DNA-binding</keyword>
<proteinExistence type="inferred from homology"/>
<dbReference type="InterPro" id="IPR013762">
    <property type="entry name" value="Integrase-like_cat_sf"/>
</dbReference>
<dbReference type="GO" id="GO:0006310">
    <property type="term" value="P:DNA recombination"/>
    <property type="evidence" value="ECO:0007669"/>
    <property type="project" value="UniProtKB-KW"/>
</dbReference>
<dbReference type="EMBL" id="BGZO01000007">
    <property type="protein sequence ID" value="GBR75791.1"/>
    <property type="molecule type" value="Genomic_DNA"/>
</dbReference>
<keyword evidence="6" id="KW-1185">Reference proteome</keyword>
<dbReference type="AlphaFoldDB" id="A0A388TFZ0"/>
<organism evidence="5 6">
    <name type="scientific">Candidatus Termititenax persephonae</name>
    <dbReference type="NCBI Taxonomy" id="2218525"/>
    <lineage>
        <taxon>Bacteria</taxon>
        <taxon>Bacillati</taxon>
        <taxon>Candidatus Margulisiibacteriota</taxon>
        <taxon>Candidatus Termititenacia</taxon>
        <taxon>Candidatus Termititenacales</taxon>
        <taxon>Candidatus Termititenacaceae</taxon>
        <taxon>Candidatus Termititenax</taxon>
    </lineage>
</organism>
<dbReference type="Gene3D" id="1.10.443.10">
    <property type="entry name" value="Intergrase catalytic core"/>
    <property type="match status" value="1"/>
</dbReference>
<dbReference type="PANTHER" id="PTHR30349">
    <property type="entry name" value="PHAGE INTEGRASE-RELATED"/>
    <property type="match status" value="1"/>
</dbReference>
<evidence type="ECO:0000259" key="4">
    <source>
        <dbReference type="PROSITE" id="PS51898"/>
    </source>
</evidence>
<dbReference type="PROSITE" id="PS51898">
    <property type="entry name" value="TYR_RECOMBINASE"/>
    <property type="match status" value="1"/>
</dbReference>
<dbReference type="GO" id="GO:0003677">
    <property type="term" value="F:DNA binding"/>
    <property type="evidence" value="ECO:0007669"/>
    <property type="project" value="UniProtKB-KW"/>
</dbReference>
<dbReference type="Proteomes" id="UP000275925">
    <property type="component" value="Unassembled WGS sequence"/>
</dbReference>
<dbReference type="CDD" id="cd00397">
    <property type="entry name" value="DNA_BRE_C"/>
    <property type="match status" value="1"/>
</dbReference>
<reference evidence="5 6" key="1">
    <citation type="journal article" date="2019" name="ISME J.">
        <title>Genome analyses of uncultured TG2/ZB3 bacteria in 'Margulisbacteria' specifically attached to ectosymbiotic spirochetes of protists in the termite gut.</title>
        <authorList>
            <person name="Utami Y.D."/>
            <person name="Kuwahara H."/>
            <person name="Igai K."/>
            <person name="Murakami T."/>
            <person name="Sugaya K."/>
            <person name="Morikawa T."/>
            <person name="Nagura Y."/>
            <person name="Yuki M."/>
            <person name="Deevong P."/>
            <person name="Inoue T."/>
            <person name="Kihara K."/>
            <person name="Lo N."/>
            <person name="Yamada A."/>
            <person name="Ohkuma M."/>
            <person name="Hongoh Y."/>
        </authorList>
    </citation>
    <scope>NUCLEOTIDE SEQUENCE [LARGE SCALE GENOMIC DNA]</scope>
    <source>
        <strain evidence="5">NkOx7-02</strain>
    </source>
</reference>
<dbReference type="SUPFAM" id="SSF56349">
    <property type="entry name" value="DNA breaking-rejoining enzymes"/>
    <property type="match status" value="1"/>
</dbReference>
<dbReference type="InterPro" id="IPR002104">
    <property type="entry name" value="Integrase_catalytic"/>
</dbReference>
<comment type="similarity">
    <text evidence="1">Belongs to the 'phage' integrase family.</text>
</comment>
<dbReference type="Pfam" id="PF00589">
    <property type="entry name" value="Phage_integrase"/>
    <property type="match status" value="1"/>
</dbReference>
<evidence type="ECO:0000256" key="2">
    <source>
        <dbReference type="ARBA" id="ARBA00023125"/>
    </source>
</evidence>
<protein>
    <submittedName>
        <fullName evidence="5">Phage integrase</fullName>
    </submittedName>
</protein>
<evidence type="ECO:0000256" key="3">
    <source>
        <dbReference type="ARBA" id="ARBA00023172"/>
    </source>
</evidence>
<dbReference type="InterPro" id="IPR050090">
    <property type="entry name" value="Tyrosine_recombinase_XerCD"/>
</dbReference>
<sequence>MRACKHEEIEKIFRDRDVPSETLYYLALCYYSALRVSEALNYNGSEIITGKGGHERYVYFSEKAEKYGAIKKQKLTRYALCNRLYRVSKRILGYRISPHDLRRSRATTLYKKTQDILSVQALLGHKDTVTTFQYIVYSDNDVEKTYRICFKR</sequence>
<evidence type="ECO:0000256" key="1">
    <source>
        <dbReference type="ARBA" id="ARBA00008857"/>
    </source>
</evidence>
<comment type="caution">
    <text evidence="5">The sequence shown here is derived from an EMBL/GenBank/DDBJ whole genome shotgun (WGS) entry which is preliminary data.</text>
</comment>
<keyword evidence="3" id="KW-0233">DNA recombination</keyword>
<evidence type="ECO:0000313" key="6">
    <source>
        <dbReference type="Proteomes" id="UP000275925"/>
    </source>
</evidence>
<dbReference type="PANTHER" id="PTHR30349:SF41">
    <property type="entry name" value="INTEGRASE_RECOMBINASE PROTEIN MJ0367-RELATED"/>
    <property type="match status" value="1"/>
</dbReference>